<dbReference type="KEGG" id="eme:CEM_030"/>
<dbReference type="PANTHER" id="PTHR43344:SF13">
    <property type="entry name" value="PHOSPHATASE RV3661-RELATED"/>
    <property type="match status" value="1"/>
</dbReference>
<evidence type="ECO:0000256" key="2">
    <source>
        <dbReference type="ARBA" id="ARBA00022801"/>
    </source>
</evidence>
<dbReference type="AlphaFoldDB" id="A0A078KE33"/>
<evidence type="ECO:0000313" key="4">
    <source>
        <dbReference type="EMBL" id="CDZ16302.1"/>
    </source>
</evidence>
<dbReference type="SUPFAM" id="SSF56784">
    <property type="entry name" value="HAD-like"/>
    <property type="match status" value="1"/>
</dbReference>
<dbReference type="CDD" id="cd02612">
    <property type="entry name" value="HAD_PGPPase"/>
    <property type="match status" value="1"/>
</dbReference>
<dbReference type="NCBIfam" id="TIGR01488">
    <property type="entry name" value="HAD-SF-IB"/>
    <property type="match status" value="1"/>
</dbReference>
<dbReference type="EMBL" id="LM655252">
    <property type="protein sequence ID" value="CDZ16302.1"/>
    <property type="molecule type" value="Genomic_DNA"/>
</dbReference>
<name>A0A078KE33_9GAMM</name>
<keyword evidence="5" id="KW-1185">Reference proteome</keyword>
<sequence length="217" mass="25485">MKLAIFDLDNTLINGDSDHAWVEYLIKKGIIHLKYRKINDQFLKDYTYGNLKIMDYFYFSLRILSKFSLIKLNNLHDQYMKEIIEPIILPKAELLIENHKSKGKYILIITATNKFITQPIANRLKVDDIIATDIEIKEKKYTGNFIGVPSFKHGKIIKLKQWLKNNKFDIKGASFYSDSINDLPLLKFVDYPITVDPDYKLRNIAKIKNWPIISLRN</sequence>
<dbReference type="InterPro" id="IPR050582">
    <property type="entry name" value="HAD-like_SerB"/>
</dbReference>
<dbReference type="InterPro" id="IPR036412">
    <property type="entry name" value="HAD-like_sf"/>
</dbReference>
<dbReference type="NCBIfam" id="TIGR01490">
    <property type="entry name" value="HAD-SF-IB-hyp1"/>
    <property type="match status" value="1"/>
</dbReference>
<dbReference type="EC" id="3.1.3.3" evidence="4"/>
<evidence type="ECO:0000256" key="3">
    <source>
        <dbReference type="ARBA" id="ARBA00022842"/>
    </source>
</evidence>
<dbReference type="InterPro" id="IPR023214">
    <property type="entry name" value="HAD_sf"/>
</dbReference>
<dbReference type="Proteomes" id="UP000032420">
    <property type="component" value="Chromosome I"/>
</dbReference>
<dbReference type="GO" id="GO:0016787">
    <property type="term" value="F:hydrolase activity"/>
    <property type="evidence" value="ECO:0007669"/>
    <property type="project" value="UniProtKB-KW"/>
</dbReference>
<gene>
    <name evidence="4" type="primary">serB</name>
    <name evidence="4" type="ORF">CEM_030</name>
</gene>
<proteinExistence type="predicted"/>
<dbReference type="InterPro" id="IPR006385">
    <property type="entry name" value="HAD_hydro_SerB1"/>
</dbReference>
<evidence type="ECO:0000256" key="1">
    <source>
        <dbReference type="ARBA" id="ARBA00022723"/>
    </source>
</evidence>
<keyword evidence="3" id="KW-0460">Magnesium</keyword>
<dbReference type="GO" id="GO:0046872">
    <property type="term" value="F:metal ion binding"/>
    <property type="evidence" value="ECO:0007669"/>
    <property type="project" value="UniProtKB-KW"/>
</dbReference>
<dbReference type="STRING" id="1495769.CEM_030"/>
<reference evidence="5" key="1">
    <citation type="submission" date="2014-07" db="EMBL/GenBank/DDBJ databases">
        <authorList>
            <person name="Santos-Garcia D."/>
        </authorList>
    </citation>
    <scope>NUCLEOTIDE SEQUENCE [LARGE SCALE GENOMIC DNA]</scope>
</reference>
<keyword evidence="2 4" id="KW-0378">Hydrolase</keyword>
<dbReference type="HOGENOM" id="CLU_052657_1_1_6"/>
<protein>
    <submittedName>
        <fullName evidence="4">Phosphoserine phosphatase</fullName>
        <ecNumber evidence="4">3.1.3.3</ecNumber>
    </submittedName>
</protein>
<dbReference type="OrthoDB" id="9784466at2"/>
<keyword evidence="1" id="KW-0479">Metal-binding</keyword>
<dbReference type="Gene3D" id="1.20.1440.100">
    <property type="entry name" value="SG protein - dephosphorylation function"/>
    <property type="match status" value="1"/>
</dbReference>
<organism evidence="4 5">
    <name type="scientific">Candidatus Johnevansia muelleri</name>
    <dbReference type="NCBI Taxonomy" id="1495769"/>
    <lineage>
        <taxon>Bacteria</taxon>
        <taxon>Pseudomonadati</taxon>
        <taxon>Pseudomonadota</taxon>
        <taxon>Gammaproteobacteria</taxon>
        <taxon>Candidatus Johnevansiales</taxon>
        <taxon>Candidatus Johnevansiaceae</taxon>
        <taxon>Candidatus Johnevansia</taxon>
    </lineage>
</organism>
<accession>A0A078KE33</accession>
<dbReference type="PANTHER" id="PTHR43344">
    <property type="entry name" value="PHOSPHOSERINE PHOSPHATASE"/>
    <property type="match status" value="1"/>
</dbReference>
<evidence type="ECO:0000313" key="5">
    <source>
        <dbReference type="Proteomes" id="UP000032420"/>
    </source>
</evidence>
<dbReference type="Gene3D" id="3.40.50.1000">
    <property type="entry name" value="HAD superfamily/HAD-like"/>
    <property type="match status" value="1"/>
</dbReference>
<dbReference type="PATRIC" id="fig|1495769.3.peg.24"/>
<dbReference type="Pfam" id="PF12710">
    <property type="entry name" value="HAD"/>
    <property type="match status" value="1"/>
</dbReference>